<evidence type="ECO:0000259" key="3">
    <source>
        <dbReference type="Pfam" id="PF24994"/>
    </source>
</evidence>
<dbReference type="Proteomes" id="UP001140949">
    <property type="component" value="Unassembled WGS sequence"/>
</dbReference>
<evidence type="ECO:0000313" key="5">
    <source>
        <dbReference type="Proteomes" id="UP001140949"/>
    </source>
</evidence>
<dbReference type="PANTHER" id="PTHR31161">
    <property type="entry name" value="PROTEIN GRAVITROPIC IN THE LIGHT 1"/>
    <property type="match status" value="1"/>
</dbReference>
<name>A0AAX6EI44_IRIPA</name>
<dbReference type="EMBL" id="JANAVB010036419">
    <property type="protein sequence ID" value="KAJ6803676.1"/>
    <property type="molecule type" value="Genomic_DNA"/>
</dbReference>
<dbReference type="GO" id="GO:0009639">
    <property type="term" value="P:response to red or far red light"/>
    <property type="evidence" value="ECO:0007669"/>
    <property type="project" value="InterPro"/>
</dbReference>
<reference evidence="4" key="2">
    <citation type="submission" date="2023-04" db="EMBL/GenBank/DDBJ databases">
        <authorList>
            <person name="Bruccoleri R.E."/>
            <person name="Oakeley E.J."/>
            <person name="Faust A.-M."/>
            <person name="Dessus-Babus S."/>
            <person name="Altorfer M."/>
            <person name="Burckhardt D."/>
            <person name="Oertli M."/>
            <person name="Naumann U."/>
            <person name="Petersen F."/>
            <person name="Wong J."/>
        </authorList>
    </citation>
    <scope>NUCLEOTIDE SEQUENCE</scope>
    <source>
        <strain evidence="4">GSM-AAB239-AS_SAM_17_03QT</strain>
        <tissue evidence="4">Leaf</tissue>
    </source>
</reference>
<keyword evidence="1" id="KW-0175">Coiled coil</keyword>
<dbReference type="Pfam" id="PF24994">
    <property type="entry name" value="GIL1_IRKI_C"/>
    <property type="match status" value="1"/>
</dbReference>
<dbReference type="InterPro" id="IPR006943">
    <property type="entry name" value="DUF641_pln"/>
</dbReference>
<feature type="domain" description="DUF641" evidence="2">
    <location>
        <begin position="69"/>
        <end position="178"/>
    </location>
</feature>
<dbReference type="GO" id="GO:0009959">
    <property type="term" value="P:negative gravitropism"/>
    <property type="evidence" value="ECO:0007669"/>
    <property type="project" value="InterPro"/>
</dbReference>
<evidence type="ECO:0008006" key="6">
    <source>
        <dbReference type="Google" id="ProtNLM"/>
    </source>
</evidence>
<gene>
    <name evidence="4" type="ORF">M6B38_189375</name>
</gene>
<evidence type="ECO:0000259" key="2">
    <source>
        <dbReference type="Pfam" id="PF04859"/>
    </source>
</evidence>
<feature type="domain" description="GIL1/IRKI C-terminal" evidence="3">
    <location>
        <begin position="362"/>
        <end position="417"/>
    </location>
</feature>
<comment type="caution">
    <text evidence="4">The sequence shown here is derived from an EMBL/GenBank/DDBJ whole genome shotgun (WGS) entry which is preliminary data.</text>
</comment>
<reference evidence="4" key="1">
    <citation type="journal article" date="2023" name="GigaByte">
        <title>Genome assembly of the bearded iris, Iris pallida Lam.</title>
        <authorList>
            <person name="Bruccoleri R.E."/>
            <person name="Oakeley E.J."/>
            <person name="Faust A.M.E."/>
            <person name="Altorfer M."/>
            <person name="Dessus-Babus S."/>
            <person name="Burckhardt D."/>
            <person name="Oertli M."/>
            <person name="Naumann U."/>
            <person name="Petersen F."/>
            <person name="Wong J."/>
        </authorList>
    </citation>
    <scope>NUCLEOTIDE SEQUENCE</scope>
    <source>
        <strain evidence="4">GSM-AAB239-AS_SAM_17_03QT</strain>
    </source>
</reference>
<dbReference type="Pfam" id="PF04859">
    <property type="entry name" value="DUF641"/>
    <property type="match status" value="1"/>
</dbReference>
<accession>A0AAX6EI44</accession>
<organism evidence="4 5">
    <name type="scientific">Iris pallida</name>
    <name type="common">Sweet iris</name>
    <dbReference type="NCBI Taxonomy" id="29817"/>
    <lineage>
        <taxon>Eukaryota</taxon>
        <taxon>Viridiplantae</taxon>
        <taxon>Streptophyta</taxon>
        <taxon>Embryophyta</taxon>
        <taxon>Tracheophyta</taxon>
        <taxon>Spermatophyta</taxon>
        <taxon>Magnoliopsida</taxon>
        <taxon>Liliopsida</taxon>
        <taxon>Asparagales</taxon>
        <taxon>Iridaceae</taxon>
        <taxon>Iridoideae</taxon>
        <taxon>Irideae</taxon>
        <taxon>Iris</taxon>
    </lineage>
</organism>
<keyword evidence="5" id="KW-1185">Reference proteome</keyword>
<dbReference type="AlphaFoldDB" id="A0AAX6EI44"/>
<sequence length="423" mass="48091">MDSSNDTGLFGRLFKKKRRSFVPHYYESITKMTHDYSCAEEIGTGVEVCDWSVHLQPQPEAAAAAAEEEEEEATVLGGLFDAISALKLAYIQLQQAHIPYQPKKLREADELIVSEFDSLSKLQLSYVGKPSSLCSEIRNHEKRLEELQTELRLKDSEAVRLRREVDTLNRKNVGIEKRAPSGEPFPLLDREWTPGLFSGACRSASKSVHDFTKVLIGLMKASGWDLDRAAACIDSSVAYRERLHKKFAFESYLSLSMLGGGGVREEDCFEMDRFDCVVKFADPFDALVQYPDSGFGRFCRLKYLAVVKARMEGSFFGNLDQREFVVSYGHPRTPFYRAFVGMARWVWALQVMGRSFIPKAEMFYAKRGAKFEEEYMESVVKLLFSEEEDEEEEGAGVGLTVMPGFKIGNNVIRCRVYPCRMKF</sequence>
<feature type="coiled-coil region" evidence="1">
    <location>
        <begin position="137"/>
        <end position="178"/>
    </location>
</feature>
<dbReference type="InterPro" id="IPR040225">
    <property type="entry name" value="GIL1-like"/>
</dbReference>
<proteinExistence type="predicted"/>
<evidence type="ECO:0000256" key="1">
    <source>
        <dbReference type="SAM" id="Coils"/>
    </source>
</evidence>
<evidence type="ECO:0000313" key="4">
    <source>
        <dbReference type="EMBL" id="KAJ6803676.1"/>
    </source>
</evidence>
<protein>
    <recommendedName>
        <fullName evidence="6">DUF641 domain-containing protein</fullName>
    </recommendedName>
</protein>
<dbReference type="InterPro" id="IPR056813">
    <property type="entry name" value="GIL1_IRKI_C"/>
</dbReference>